<feature type="domain" description="HTH rpiR-type" evidence="1">
    <location>
        <begin position="4"/>
        <end position="80"/>
    </location>
</feature>
<dbReference type="InterPro" id="IPR036388">
    <property type="entry name" value="WH-like_DNA-bd_sf"/>
</dbReference>
<dbReference type="AlphaFoldDB" id="A0A437K6N2"/>
<comment type="caution">
    <text evidence="2">The sequence shown here is derived from an EMBL/GenBank/DDBJ whole genome shotgun (WGS) entry which is preliminary data.</text>
</comment>
<dbReference type="Proteomes" id="UP000288024">
    <property type="component" value="Unassembled WGS sequence"/>
</dbReference>
<dbReference type="GO" id="GO:0003700">
    <property type="term" value="F:DNA-binding transcription factor activity"/>
    <property type="evidence" value="ECO:0007669"/>
    <property type="project" value="InterPro"/>
</dbReference>
<dbReference type="PANTHER" id="PTHR30514:SF1">
    <property type="entry name" value="HTH-TYPE TRANSCRIPTIONAL REGULATOR HEXR-RELATED"/>
    <property type="match status" value="1"/>
</dbReference>
<dbReference type="PROSITE" id="PS51071">
    <property type="entry name" value="HTH_RPIR"/>
    <property type="match status" value="1"/>
</dbReference>
<protein>
    <submittedName>
        <fullName evidence="2">MurR/RpiR family transcriptional regulator</fullName>
    </submittedName>
</protein>
<dbReference type="RefSeq" id="WP_127740522.1">
    <property type="nucleotide sequence ID" value="NZ_RZTZ01000011.1"/>
</dbReference>
<dbReference type="PANTHER" id="PTHR30514">
    <property type="entry name" value="GLUCOKINASE"/>
    <property type="match status" value="1"/>
</dbReference>
<keyword evidence="3" id="KW-1185">Reference proteome</keyword>
<dbReference type="EMBL" id="RZTZ01000011">
    <property type="protein sequence ID" value="RVT58874.1"/>
    <property type="molecule type" value="Genomic_DNA"/>
</dbReference>
<proteinExistence type="predicted"/>
<reference evidence="2 3" key="1">
    <citation type="submission" date="2019-01" db="EMBL/GenBank/DDBJ databases">
        <title>Bacillus sp. M5HDSG1-1, whole genome shotgun sequence.</title>
        <authorList>
            <person name="Tuo L."/>
        </authorList>
    </citation>
    <scope>NUCLEOTIDE SEQUENCE [LARGE SCALE GENOMIC DNA]</scope>
    <source>
        <strain evidence="2 3">M5HDSG1-1</strain>
    </source>
</reference>
<dbReference type="InterPro" id="IPR009057">
    <property type="entry name" value="Homeodomain-like_sf"/>
</dbReference>
<dbReference type="Gene3D" id="3.40.50.10490">
    <property type="entry name" value="Glucose-6-phosphate isomerase like protein, domain 1"/>
    <property type="match status" value="1"/>
</dbReference>
<dbReference type="Pfam" id="PF01418">
    <property type="entry name" value="HTH_6"/>
    <property type="match status" value="1"/>
</dbReference>
<evidence type="ECO:0000313" key="3">
    <source>
        <dbReference type="Proteomes" id="UP000288024"/>
    </source>
</evidence>
<dbReference type="GO" id="GO:0003677">
    <property type="term" value="F:DNA binding"/>
    <property type="evidence" value="ECO:0007669"/>
    <property type="project" value="InterPro"/>
</dbReference>
<sequence length="270" mass="30975">MGQLILRLLVVLNNEKLDSTNYHIAMTLLNHYHNINTLSITEVAKLCNVSKSTVSKFARSIGFDDYFDLKDAAVFIENRFQNDLNYVSNILSSIERLGTESYFDAIIKDIEAYKNQIDLDAIDRLASDLLNYENVAAFGLLFSESAAIDLQYKLAYNGKFIVTFQSDIKQEEYIEQANEDTLIIIFSNSGNFLAKQQLRAGTPKKNVFKHTKAKIVAVTSNTEVKDYPFVADGIYFPHQTEIQTHAVLYQIIMDMLVSRFRYYRKLEQVE</sequence>
<dbReference type="InterPro" id="IPR047640">
    <property type="entry name" value="RpiR-like"/>
</dbReference>
<evidence type="ECO:0000313" key="2">
    <source>
        <dbReference type="EMBL" id="RVT58874.1"/>
    </source>
</evidence>
<dbReference type="Gene3D" id="1.10.10.10">
    <property type="entry name" value="Winged helix-like DNA-binding domain superfamily/Winged helix DNA-binding domain"/>
    <property type="match status" value="1"/>
</dbReference>
<organism evidence="2 3">
    <name type="scientific">Niallia taxi</name>
    <dbReference type="NCBI Taxonomy" id="2499688"/>
    <lineage>
        <taxon>Bacteria</taxon>
        <taxon>Bacillati</taxon>
        <taxon>Bacillota</taxon>
        <taxon>Bacilli</taxon>
        <taxon>Bacillales</taxon>
        <taxon>Bacillaceae</taxon>
        <taxon>Niallia</taxon>
    </lineage>
</organism>
<dbReference type="SUPFAM" id="SSF53697">
    <property type="entry name" value="SIS domain"/>
    <property type="match status" value="1"/>
</dbReference>
<dbReference type="GO" id="GO:0097367">
    <property type="term" value="F:carbohydrate derivative binding"/>
    <property type="evidence" value="ECO:0007669"/>
    <property type="project" value="InterPro"/>
</dbReference>
<name>A0A437K6N2_9BACI</name>
<dbReference type="SUPFAM" id="SSF46689">
    <property type="entry name" value="Homeodomain-like"/>
    <property type="match status" value="1"/>
</dbReference>
<dbReference type="InterPro" id="IPR046348">
    <property type="entry name" value="SIS_dom_sf"/>
</dbReference>
<dbReference type="InterPro" id="IPR000281">
    <property type="entry name" value="HTH_RpiR"/>
</dbReference>
<dbReference type="GO" id="GO:1901135">
    <property type="term" value="P:carbohydrate derivative metabolic process"/>
    <property type="evidence" value="ECO:0007669"/>
    <property type="project" value="InterPro"/>
</dbReference>
<gene>
    <name evidence="2" type="ORF">EM808_21195</name>
</gene>
<accession>A0A437K6N2</accession>
<evidence type="ECO:0000259" key="1">
    <source>
        <dbReference type="PROSITE" id="PS51071"/>
    </source>
</evidence>